<proteinExistence type="predicted"/>
<keyword evidence="2" id="KW-0812">Transmembrane</keyword>
<dbReference type="EMBL" id="JBHTIS010004172">
    <property type="protein sequence ID" value="MFD1052151.1"/>
    <property type="molecule type" value="Genomic_DNA"/>
</dbReference>
<evidence type="ECO:0000313" key="4">
    <source>
        <dbReference type="Proteomes" id="UP001597045"/>
    </source>
</evidence>
<evidence type="ECO:0000313" key="3">
    <source>
        <dbReference type="EMBL" id="MFD1052151.1"/>
    </source>
</evidence>
<name>A0ABW3MNS3_9PSEU</name>
<keyword evidence="2" id="KW-0472">Membrane</keyword>
<dbReference type="Proteomes" id="UP001597045">
    <property type="component" value="Unassembled WGS sequence"/>
</dbReference>
<keyword evidence="4" id="KW-1185">Reference proteome</keyword>
<protein>
    <recommendedName>
        <fullName evidence="5">DUF4342 domain-containing protein</fullName>
    </recommendedName>
</protein>
<keyword evidence="2" id="KW-1133">Transmembrane helix</keyword>
<keyword evidence="1" id="KW-0175">Coiled coil</keyword>
<sequence length="170" mass="18379">MSSTRSIKEGDPTKEWSEIVPWMYKRTNEEMTDAHARLINQIDQLAGEVAELFDNTADDVGAVTGVELMPGQDLKLASLNSKKGSKLEVGMNAARGWSLSSSVVTTLLVTTLNPGLLIALPITAALGSVFAWRAVRSYKTTKVDAARIEAQRAVTIYLNQARADAARASN</sequence>
<organism evidence="3 4">
    <name type="scientific">Kibdelosporangium lantanae</name>
    <dbReference type="NCBI Taxonomy" id="1497396"/>
    <lineage>
        <taxon>Bacteria</taxon>
        <taxon>Bacillati</taxon>
        <taxon>Actinomycetota</taxon>
        <taxon>Actinomycetes</taxon>
        <taxon>Pseudonocardiales</taxon>
        <taxon>Pseudonocardiaceae</taxon>
        <taxon>Kibdelosporangium</taxon>
    </lineage>
</organism>
<gene>
    <name evidence="3" type="ORF">ACFQ1S_44545</name>
</gene>
<comment type="caution">
    <text evidence="3">The sequence shown here is derived from an EMBL/GenBank/DDBJ whole genome shotgun (WGS) entry which is preliminary data.</text>
</comment>
<feature type="non-terminal residue" evidence="3">
    <location>
        <position position="170"/>
    </location>
</feature>
<evidence type="ECO:0000256" key="2">
    <source>
        <dbReference type="SAM" id="Phobius"/>
    </source>
</evidence>
<evidence type="ECO:0000256" key="1">
    <source>
        <dbReference type="SAM" id="Coils"/>
    </source>
</evidence>
<evidence type="ECO:0008006" key="5">
    <source>
        <dbReference type="Google" id="ProtNLM"/>
    </source>
</evidence>
<feature type="coiled-coil region" evidence="1">
    <location>
        <begin position="28"/>
        <end position="55"/>
    </location>
</feature>
<reference evidence="4" key="1">
    <citation type="journal article" date="2019" name="Int. J. Syst. Evol. Microbiol.">
        <title>The Global Catalogue of Microorganisms (GCM) 10K type strain sequencing project: providing services to taxonomists for standard genome sequencing and annotation.</title>
        <authorList>
            <consortium name="The Broad Institute Genomics Platform"/>
            <consortium name="The Broad Institute Genome Sequencing Center for Infectious Disease"/>
            <person name="Wu L."/>
            <person name="Ma J."/>
        </authorList>
    </citation>
    <scope>NUCLEOTIDE SEQUENCE [LARGE SCALE GENOMIC DNA]</scope>
    <source>
        <strain evidence="4">JCM 31486</strain>
    </source>
</reference>
<accession>A0ABW3MNS3</accession>
<feature type="transmembrane region" description="Helical" evidence="2">
    <location>
        <begin position="116"/>
        <end position="135"/>
    </location>
</feature>